<dbReference type="Proteomes" id="UP000324222">
    <property type="component" value="Unassembled WGS sequence"/>
</dbReference>
<protein>
    <submittedName>
        <fullName evidence="2">Uncharacterized protein</fullName>
    </submittedName>
</protein>
<evidence type="ECO:0000313" key="3">
    <source>
        <dbReference type="Proteomes" id="UP000324222"/>
    </source>
</evidence>
<dbReference type="EMBL" id="VSRR010038039">
    <property type="protein sequence ID" value="MPC74004.1"/>
    <property type="molecule type" value="Genomic_DNA"/>
</dbReference>
<dbReference type="AlphaFoldDB" id="A0A5B7HZT0"/>
<reference evidence="2 3" key="1">
    <citation type="submission" date="2019-05" db="EMBL/GenBank/DDBJ databases">
        <title>Another draft genome of Portunus trituberculatus and its Hox gene families provides insights of decapod evolution.</title>
        <authorList>
            <person name="Jeong J.-H."/>
            <person name="Song I."/>
            <person name="Kim S."/>
            <person name="Choi T."/>
            <person name="Kim D."/>
            <person name="Ryu S."/>
            <person name="Kim W."/>
        </authorList>
    </citation>
    <scope>NUCLEOTIDE SEQUENCE [LARGE SCALE GENOMIC DNA]</scope>
    <source>
        <tissue evidence="2">Muscle</tissue>
    </source>
</reference>
<feature type="compositionally biased region" description="Polar residues" evidence="1">
    <location>
        <begin position="27"/>
        <end position="41"/>
    </location>
</feature>
<proteinExistence type="predicted"/>
<keyword evidence="3" id="KW-1185">Reference proteome</keyword>
<accession>A0A5B7HZT0</accession>
<comment type="caution">
    <text evidence="2">The sequence shown here is derived from an EMBL/GenBank/DDBJ whole genome shotgun (WGS) entry which is preliminary data.</text>
</comment>
<evidence type="ECO:0000313" key="2">
    <source>
        <dbReference type="EMBL" id="MPC74004.1"/>
    </source>
</evidence>
<gene>
    <name evidence="2" type="ORF">E2C01_068348</name>
</gene>
<name>A0A5B7HZT0_PORTR</name>
<feature type="region of interest" description="Disordered" evidence="1">
    <location>
        <begin position="27"/>
        <end position="52"/>
    </location>
</feature>
<organism evidence="2 3">
    <name type="scientific">Portunus trituberculatus</name>
    <name type="common">Swimming crab</name>
    <name type="synonym">Neptunus trituberculatus</name>
    <dbReference type="NCBI Taxonomy" id="210409"/>
    <lineage>
        <taxon>Eukaryota</taxon>
        <taxon>Metazoa</taxon>
        <taxon>Ecdysozoa</taxon>
        <taxon>Arthropoda</taxon>
        <taxon>Crustacea</taxon>
        <taxon>Multicrustacea</taxon>
        <taxon>Malacostraca</taxon>
        <taxon>Eumalacostraca</taxon>
        <taxon>Eucarida</taxon>
        <taxon>Decapoda</taxon>
        <taxon>Pleocyemata</taxon>
        <taxon>Brachyura</taxon>
        <taxon>Eubrachyura</taxon>
        <taxon>Portunoidea</taxon>
        <taxon>Portunidae</taxon>
        <taxon>Portuninae</taxon>
        <taxon>Portunus</taxon>
    </lineage>
</organism>
<sequence>MRGKVDGAAQGDKNLLLNFRLKTASVATSRSTPSARQSSTPRLAPHATAPHAEEGCDGTLPLGLVSGPCQDQAKWSITRRHLTANNEPGCILEEATRRVWCTLIRCRPRSPPAVPNVAASQLCVCRGRRHILPVIGYVSVSSA</sequence>
<evidence type="ECO:0000256" key="1">
    <source>
        <dbReference type="SAM" id="MobiDB-lite"/>
    </source>
</evidence>